<sequence>MTRLIFVLLVIALAINSTPVVINNSNVIVCEICKMAVKLIIPEADKDLDQLEKEFIQGCMTLIGWLPYAEKECKALAKIEINAIKTLLENGSAPEEICTTLHAC</sequence>
<keyword evidence="1" id="KW-1015">Disulfide bond</keyword>
<evidence type="ECO:0000256" key="2">
    <source>
        <dbReference type="SAM" id="SignalP"/>
    </source>
</evidence>
<evidence type="ECO:0000256" key="1">
    <source>
        <dbReference type="ARBA" id="ARBA00023157"/>
    </source>
</evidence>
<organism evidence="4 5">
    <name type="scientific">Ancylostoma duodenale</name>
    <dbReference type="NCBI Taxonomy" id="51022"/>
    <lineage>
        <taxon>Eukaryota</taxon>
        <taxon>Metazoa</taxon>
        <taxon>Ecdysozoa</taxon>
        <taxon>Nematoda</taxon>
        <taxon>Chromadorea</taxon>
        <taxon>Rhabditida</taxon>
        <taxon>Rhabditina</taxon>
        <taxon>Rhabditomorpha</taxon>
        <taxon>Strongyloidea</taxon>
        <taxon>Ancylostomatidae</taxon>
        <taxon>Ancylostomatinae</taxon>
        <taxon>Ancylostoma</taxon>
    </lineage>
</organism>
<feature type="domain" description="Saposin B-type" evidence="3">
    <location>
        <begin position="26"/>
        <end position="104"/>
    </location>
</feature>
<dbReference type="SUPFAM" id="SSF47862">
    <property type="entry name" value="Saposin"/>
    <property type="match status" value="1"/>
</dbReference>
<protein>
    <submittedName>
        <fullName evidence="4">Surfactant protein B</fullName>
    </submittedName>
</protein>
<dbReference type="SMART" id="SM00741">
    <property type="entry name" value="SapB"/>
    <property type="match status" value="1"/>
</dbReference>
<reference evidence="4 5" key="1">
    <citation type="submission" date="2013-12" db="EMBL/GenBank/DDBJ databases">
        <title>Draft genome of the parsitic nematode Ancylostoma duodenale.</title>
        <authorList>
            <person name="Mitreva M."/>
        </authorList>
    </citation>
    <scope>NUCLEOTIDE SEQUENCE [LARGE SCALE GENOMIC DNA]</scope>
    <source>
        <strain evidence="4 5">Zhejiang</strain>
    </source>
</reference>
<feature type="chain" id="PRO_5002161581" evidence="2">
    <location>
        <begin position="18"/>
        <end position="104"/>
    </location>
</feature>
<keyword evidence="5" id="KW-1185">Reference proteome</keyword>
<dbReference type="PROSITE" id="PS50015">
    <property type="entry name" value="SAP_B"/>
    <property type="match status" value="1"/>
</dbReference>
<gene>
    <name evidence="4" type="ORF">ANCDUO_02079</name>
</gene>
<accession>A0A0C2H7N4</accession>
<evidence type="ECO:0000259" key="3">
    <source>
        <dbReference type="PROSITE" id="PS50015"/>
    </source>
</evidence>
<proteinExistence type="predicted"/>
<dbReference type="AlphaFoldDB" id="A0A0C2H7N4"/>
<dbReference type="EMBL" id="KN726637">
    <property type="protein sequence ID" value="KIH67589.1"/>
    <property type="molecule type" value="Genomic_DNA"/>
</dbReference>
<dbReference type="InterPro" id="IPR008139">
    <property type="entry name" value="SaposinB_dom"/>
</dbReference>
<evidence type="ECO:0000313" key="4">
    <source>
        <dbReference type="EMBL" id="KIH67589.1"/>
    </source>
</evidence>
<evidence type="ECO:0000313" key="5">
    <source>
        <dbReference type="Proteomes" id="UP000054047"/>
    </source>
</evidence>
<dbReference type="Pfam" id="PF03489">
    <property type="entry name" value="SapB_2"/>
    <property type="match status" value="1"/>
</dbReference>
<dbReference type="InterPro" id="IPR008138">
    <property type="entry name" value="SapB_2"/>
</dbReference>
<dbReference type="InterPro" id="IPR011001">
    <property type="entry name" value="Saposin-like"/>
</dbReference>
<name>A0A0C2H7N4_9BILA</name>
<dbReference type="Proteomes" id="UP000054047">
    <property type="component" value="Unassembled WGS sequence"/>
</dbReference>
<dbReference type="OrthoDB" id="5808653at2759"/>
<keyword evidence="2" id="KW-0732">Signal</keyword>
<dbReference type="Gene3D" id="1.10.225.10">
    <property type="entry name" value="Saposin-like"/>
    <property type="match status" value="1"/>
</dbReference>
<feature type="signal peptide" evidence="2">
    <location>
        <begin position="1"/>
        <end position="17"/>
    </location>
</feature>